<protein>
    <submittedName>
        <fullName evidence="1">Uncharacterized protein</fullName>
    </submittedName>
</protein>
<dbReference type="Proteomes" id="UP000831532">
    <property type="component" value="Chromosome"/>
</dbReference>
<reference evidence="1 2" key="1">
    <citation type="submission" date="2020-10" db="EMBL/GenBank/DDBJ databases">
        <title>Genome analysis of Massilia species.</title>
        <authorList>
            <person name="Jung D.-H."/>
        </authorList>
    </citation>
    <scope>NUCLEOTIDE SEQUENCE [LARGE SCALE GENOMIC DNA]</scope>
    <source>
        <strain evidence="2">sipir</strain>
    </source>
</reference>
<proteinExistence type="predicted"/>
<organism evidence="1 2">
    <name type="scientific">Massilia violaceinigra</name>
    <dbReference type="NCBI Taxonomy" id="2045208"/>
    <lineage>
        <taxon>Bacteria</taxon>
        <taxon>Pseudomonadati</taxon>
        <taxon>Pseudomonadota</taxon>
        <taxon>Betaproteobacteria</taxon>
        <taxon>Burkholderiales</taxon>
        <taxon>Oxalobacteraceae</taxon>
        <taxon>Telluria group</taxon>
        <taxon>Massilia</taxon>
    </lineage>
</organism>
<dbReference type="RefSeq" id="WP_243491330.1">
    <property type="nucleotide sequence ID" value="NZ_CP063361.1"/>
</dbReference>
<name>A0ABY4AFX6_9BURK</name>
<gene>
    <name evidence="1" type="ORF">INH39_32835</name>
</gene>
<accession>A0ABY4AFX6</accession>
<evidence type="ECO:0000313" key="1">
    <source>
        <dbReference type="EMBL" id="UOD33694.1"/>
    </source>
</evidence>
<keyword evidence="2" id="KW-1185">Reference proteome</keyword>
<evidence type="ECO:0000313" key="2">
    <source>
        <dbReference type="Proteomes" id="UP000831532"/>
    </source>
</evidence>
<sequence>MGQIICRCGGRISTTGCPNKHEYVMIADTAHEKFVDQVVATVEGGVDAWLNVSVQLDRAGPPVFECPECKGLLVFWKESHSPTYYIRAPD</sequence>
<dbReference type="EMBL" id="CP063361">
    <property type="protein sequence ID" value="UOD33694.1"/>
    <property type="molecule type" value="Genomic_DNA"/>
</dbReference>